<dbReference type="Proteomes" id="UP000632063">
    <property type="component" value="Unassembled WGS sequence"/>
</dbReference>
<reference evidence="2 3" key="2">
    <citation type="journal article" date="2021" name="Int. J. Syst. Evol. Microbiol.">
        <title>Roseibium litorale sp. nov., isolated from a tidal flat sediment and proposal for the reclassification of Labrenzia polysiphoniae as Roseibium polysiphoniae comb. nov.</title>
        <authorList>
            <person name="Liu Y."/>
            <person name="Pei T."/>
            <person name="Du J."/>
            <person name="Chao M."/>
            <person name="Deng M.R."/>
            <person name="Zhu H."/>
        </authorList>
    </citation>
    <scope>NUCLEOTIDE SEQUENCE [LARGE SCALE GENOMIC DNA]</scope>
    <source>
        <strain evidence="2 3">4C16A</strain>
    </source>
</reference>
<sequence>MTHQAARRLFKAALFTHALGNGVGVIFLIACVFAFFKLSWGIGGGLLFAAVATFYFVPVLVRWLAMKAEMKMRALFDATEKQRSKAPGTRQDTSGAS</sequence>
<gene>
    <name evidence="2" type="ORF">IG616_01240</name>
</gene>
<protein>
    <submittedName>
        <fullName evidence="2">Uncharacterized protein</fullName>
    </submittedName>
</protein>
<evidence type="ECO:0000313" key="3">
    <source>
        <dbReference type="Proteomes" id="UP000632063"/>
    </source>
</evidence>
<evidence type="ECO:0000256" key="1">
    <source>
        <dbReference type="SAM" id="Phobius"/>
    </source>
</evidence>
<name>A0ABR9CHC6_9HYPH</name>
<reference evidence="3" key="1">
    <citation type="submission" date="2020-09" db="EMBL/GenBank/DDBJ databases">
        <title>The genome sequence of strain Labrenzia suaedae 4C16A.</title>
        <authorList>
            <person name="Liu Y."/>
        </authorList>
    </citation>
    <scope>NUCLEOTIDE SEQUENCE [LARGE SCALE GENOMIC DNA]</scope>
    <source>
        <strain evidence="3">4C16A</strain>
    </source>
</reference>
<proteinExistence type="predicted"/>
<dbReference type="EMBL" id="JACYXI010000001">
    <property type="protein sequence ID" value="MBD8890158.1"/>
    <property type="molecule type" value="Genomic_DNA"/>
</dbReference>
<evidence type="ECO:0000313" key="2">
    <source>
        <dbReference type="EMBL" id="MBD8890158.1"/>
    </source>
</evidence>
<keyword evidence="1" id="KW-1133">Transmembrane helix</keyword>
<feature type="transmembrane region" description="Helical" evidence="1">
    <location>
        <begin position="12"/>
        <end position="36"/>
    </location>
</feature>
<keyword evidence="1" id="KW-0812">Transmembrane</keyword>
<comment type="caution">
    <text evidence="2">The sequence shown here is derived from an EMBL/GenBank/DDBJ whole genome shotgun (WGS) entry which is preliminary data.</text>
</comment>
<accession>A0ABR9CHC6</accession>
<organism evidence="2 3">
    <name type="scientific">Roseibium litorale</name>
    <dbReference type="NCBI Taxonomy" id="2803841"/>
    <lineage>
        <taxon>Bacteria</taxon>
        <taxon>Pseudomonadati</taxon>
        <taxon>Pseudomonadota</taxon>
        <taxon>Alphaproteobacteria</taxon>
        <taxon>Hyphomicrobiales</taxon>
        <taxon>Stappiaceae</taxon>
        <taxon>Roseibium</taxon>
    </lineage>
</organism>
<feature type="transmembrane region" description="Helical" evidence="1">
    <location>
        <begin position="42"/>
        <end position="65"/>
    </location>
</feature>
<keyword evidence="3" id="KW-1185">Reference proteome</keyword>
<keyword evidence="1" id="KW-0472">Membrane</keyword>
<dbReference type="PROSITE" id="PS51257">
    <property type="entry name" value="PROKAR_LIPOPROTEIN"/>
    <property type="match status" value="1"/>
</dbReference>
<dbReference type="RefSeq" id="WP_192145655.1">
    <property type="nucleotide sequence ID" value="NZ_JACYXI010000001.1"/>
</dbReference>